<feature type="region of interest" description="Disordered" evidence="1">
    <location>
        <begin position="94"/>
        <end position="153"/>
    </location>
</feature>
<feature type="transmembrane region" description="Helical" evidence="2">
    <location>
        <begin position="49"/>
        <end position="67"/>
    </location>
</feature>
<evidence type="ECO:0000256" key="1">
    <source>
        <dbReference type="SAM" id="MobiDB-lite"/>
    </source>
</evidence>
<sequence>MSSNAAAIFREEVVAPPEDPAIAAAQVLIDRRRASAFLPDTDRAERRRMAVAALVALLLHLYALFSWPRPEPLPDEPVLQVRLIERAEVPDALPVTPPAVVPESEPVITAPPSAATSRRKAPLAAAPSARPAQRLEAPTDAPPPPAAPLTLYSPQGDLQVSLDAPRKSLGDKANVIGETAPFMKHGNAYKPRETAFADAWAPSDESAVERFVRRATVKKSFRTPWGSRISCAWSLVIGGCGWGFAPPNPEGLKKMRVNPPFKPRRTPPADEETPWEPAPWEHKPE</sequence>
<feature type="compositionally biased region" description="Low complexity" evidence="1">
    <location>
        <begin position="122"/>
        <end position="132"/>
    </location>
</feature>
<reference evidence="3" key="1">
    <citation type="submission" date="2022-09" db="EMBL/GenBank/DDBJ databases">
        <title>Tahibacter sp. nov., isolated from a fresh water.</title>
        <authorList>
            <person name="Baek J.H."/>
            <person name="Lee J.K."/>
            <person name="Kim J.M."/>
            <person name="Jeon C.O."/>
        </authorList>
    </citation>
    <scope>NUCLEOTIDE SEQUENCE</scope>
    <source>
        <strain evidence="3">W38</strain>
    </source>
</reference>
<keyword evidence="2" id="KW-1133">Transmembrane helix</keyword>
<protein>
    <recommendedName>
        <fullName evidence="5">Energy transducer TonB</fullName>
    </recommendedName>
</protein>
<keyword evidence="2" id="KW-0472">Membrane</keyword>
<gene>
    <name evidence="3" type="ORF">N4264_21495</name>
</gene>
<dbReference type="Proteomes" id="UP001064632">
    <property type="component" value="Chromosome"/>
</dbReference>
<evidence type="ECO:0008006" key="5">
    <source>
        <dbReference type="Google" id="ProtNLM"/>
    </source>
</evidence>
<evidence type="ECO:0000313" key="3">
    <source>
        <dbReference type="EMBL" id="UXI67287.1"/>
    </source>
</evidence>
<accession>A0ABY6BHF1</accession>
<evidence type="ECO:0000313" key="4">
    <source>
        <dbReference type="Proteomes" id="UP001064632"/>
    </source>
</evidence>
<keyword evidence="2" id="KW-0812">Transmembrane</keyword>
<feature type="region of interest" description="Disordered" evidence="1">
    <location>
        <begin position="255"/>
        <end position="285"/>
    </location>
</feature>
<dbReference type="EMBL" id="CP104694">
    <property type="protein sequence ID" value="UXI67287.1"/>
    <property type="molecule type" value="Genomic_DNA"/>
</dbReference>
<proteinExistence type="predicted"/>
<evidence type="ECO:0000256" key="2">
    <source>
        <dbReference type="SAM" id="Phobius"/>
    </source>
</evidence>
<name>A0ABY6BHF1_9GAMM</name>
<organism evidence="3 4">
    <name type="scientific">Tahibacter amnicola</name>
    <dbReference type="NCBI Taxonomy" id="2976241"/>
    <lineage>
        <taxon>Bacteria</taxon>
        <taxon>Pseudomonadati</taxon>
        <taxon>Pseudomonadota</taxon>
        <taxon>Gammaproteobacteria</taxon>
        <taxon>Lysobacterales</taxon>
        <taxon>Rhodanobacteraceae</taxon>
        <taxon>Tahibacter</taxon>
    </lineage>
</organism>
<dbReference type="RefSeq" id="WP_261694264.1">
    <property type="nucleotide sequence ID" value="NZ_CP104694.1"/>
</dbReference>
<keyword evidence="4" id="KW-1185">Reference proteome</keyword>